<protein>
    <submittedName>
        <fullName evidence="1">Uncharacterized protein</fullName>
    </submittedName>
</protein>
<reference evidence="1 2" key="1">
    <citation type="submission" date="2023-01" db="EMBL/GenBank/DDBJ databases">
        <authorList>
            <person name="Whitehead M."/>
        </authorList>
    </citation>
    <scope>NUCLEOTIDE SEQUENCE [LARGE SCALE GENOMIC DNA]</scope>
</reference>
<dbReference type="Proteomes" id="UP001160148">
    <property type="component" value="Unassembled WGS sequence"/>
</dbReference>
<dbReference type="AlphaFoldDB" id="A0AAV0VW07"/>
<proteinExistence type="predicted"/>
<comment type="caution">
    <text evidence="1">The sequence shown here is derived from an EMBL/GenBank/DDBJ whole genome shotgun (WGS) entry which is preliminary data.</text>
</comment>
<evidence type="ECO:0000313" key="2">
    <source>
        <dbReference type="Proteomes" id="UP001160148"/>
    </source>
</evidence>
<gene>
    <name evidence="1" type="ORF">MEUPH1_LOCUS4158</name>
</gene>
<dbReference type="EMBL" id="CARXXK010000001">
    <property type="protein sequence ID" value="CAI6347362.1"/>
    <property type="molecule type" value="Genomic_DNA"/>
</dbReference>
<sequence>MESSKAVNHTSYYTENEKHKNQDLSIGNFTIRDQGIGEDIENSHGSGSFEDTDTLKADVRRLDCTGGGNGAFCRIVDRDVKFGDRGDAGAGKTDEVKMKLADVTKKCGQVGGTVGNSVKKRSSCRTTSDAIKIDCHLFKIEISNVVAELVTAMDGCLCQYICKKANIQKMTVSFTYGKSNDQKLFIYGSEKGVRYAMKLLKRIIMSKNVRGSREKNTVFARPNQVIEEYVPQ</sequence>
<name>A0AAV0VW07_9HEMI</name>
<evidence type="ECO:0000313" key="1">
    <source>
        <dbReference type="EMBL" id="CAI6347362.1"/>
    </source>
</evidence>
<keyword evidence="2" id="KW-1185">Reference proteome</keyword>
<organism evidence="1 2">
    <name type="scientific">Macrosiphum euphorbiae</name>
    <name type="common">potato aphid</name>
    <dbReference type="NCBI Taxonomy" id="13131"/>
    <lineage>
        <taxon>Eukaryota</taxon>
        <taxon>Metazoa</taxon>
        <taxon>Ecdysozoa</taxon>
        <taxon>Arthropoda</taxon>
        <taxon>Hexapoda</taxon>
        <taxon>Insecta</taxon>
        <taxon>Pterygota</taxon>
        <taxon>Neoptera</taxon>
        <taxon>Paraneoptera</taxon>
        <taxon>Hemiptera</taxon>
        <taxon>Sternorrhyncha</taxon>
        <taxon>Aphidomorpha</taxon>
        <taxon>Aphidoidea</taxon>
        <taxon>Aphididae</taxon>
        <taxon>Macrosiphini</taxon>
        <taxon>Macrosiphum</taxon>
    </lineage>
</organism>
<accession>A0AAV0VW07</accession>